<comment type="similarity">
    <text evidence="1">Belongs to the cyclophilin-type PPIase family.</text>
</comment>
<comment type="function">
    <text evidence="1">PPIases accelerate the folding of proteins. It catalyzes the cis-trans isomerization of proline imidic peptide bonds in oligopeptides.</text>
</comment>
<dbReference type="AlphaFoldDB" id="A0A088RW57"/>
<protein>
    <recommendedName>
        <fullName evidence="1">Peptidyl-prolyl cis-trans isomerase</fullName>
        <shortName evidence="1">PPIase</shortName>
        <ecNumber evidence="1">5.2.1.8</ecNumber>
    </recommendedName>
</protein>
<reference evidence="3 4" key="1">
    <citation type="journal article" date="2015" name="Sci. Rep.">
        <title>The genome of Leishmania panamensis: insights into genomics of the L. (Viannia) subgenus.</title>
        <authorList>
            <person name="Llanes A."/>
            <person name="Restrepo C.M."/>
            <person name="Vecchio G.D."/>
            <person name="Anguizola F.J."/>
            <person name="Lleonart R."/>
        </authorList>
    </citation>
    <scope>NUCLEOTIDE SEQUENCE [LARGE SCALE GENOMIC DNA]</scope>
    <source>
        <strain evidence="3 4">MHOM/PA/94/PSC-1</strain>
    </source>
</reference>
<keyword evidence="1 3" id="KW-0413">Isomerase</keyword>
<sequence>MPLRALKARKDAPQVLPPMPSREQVYSDIEQRRLKEWENYQKSHRFMEEAHTNRIFLDIGIGDALAGRLVVELFEDVVPETAAHFRRLVTGESGTHDATGVKLDYLHTSLELIDRKHGYARFGDLLAYGVRLEPLRQETFKVRHTSRGLLTMTSYGPHLCNTSFSITLAAAPSLDFKQVVFGKVVDGLPLLEKLESLPLDQVGRPLTPVMIALCGTLTGGRPPGKWASSQDRTACKDDLAYEALE</sequence>
<dbReference type="GO" id="GO:0005737">
    <property type="term" value="C:cytoplasm"/>
    <property type="evidence" value="ECO:0007669"/>
    <property type="project" value="TreeGrafter"/>
</dbReference>
<dbReference type="GO" id="GO:0003755">
    <property type="term" value="F:peptidyl-prolyl cis-trans isomerase activity"/>
    <property type="evidence" value="ECO:0007669"/>
    <property type="project" value="UniProtKB-UniRule"/>
</dbReference>
<dbReference type="GeneID" id="22577057"/>
<dbReference type="VEuPathDB" id="TriTrypDB:LPMP_300030"/>
<dbReference type="GO" id="GO:0016018">
    <property type="term" value="F:cyclosporin A binding"/>
    <property type="evidence" value="ECO:0007669"/>
    <property type="project" value="TreeGrafter"/>
</dbReference>
<dbReference type="Proteomes" id="UP000063063">
    <property type="component" value="Chromosome 30"/>
</dbReference>
<accession>A0A088RW57</accession>
<organism evidence="3 4">
    <name type="scientific">Leishmania panamensis</name>
    <dbReference type="NCBI Taxonomy" id="5679"/>
    <lineage>
        <taxon>Eukaryota</taxon>
        <taxon>Discoba</taxon>
        <taxon>Euglenozoa</taxon>
        <taxon>Kinetoplastea</taxon>
        <taxon>Metakinetoplastina</taxon>
        <taxon>Trypanosomatida</taxon>
        <taxon>Trypanosomatidae</taxon>
        <taxon>Leishmaniinae</taxon>
        <taxon>Leishmania</taxon>
        <taxon>Leishmania guyanensis species complex</taxon>
    </lineage>
</organism>
<dbReference type="PRINTS" id="PR00153">
    <property type="entry name" value="CSAPPISMRASE"/>
</dbReference>
<evidence type="ECO:0000259" key="2">
    <source>
        <dbReference type="PROSITE" id="PS50072"/>
    </source>
</evidence>
<keyword evidence="4" id="KW-1185">Reference proteome</keyword>
<dbReference type="GO" id="GO:0006457">
    <property type="term" value="P:protein folding"/>
    <property type="evidence" value="ECO:0007669"/>
    <property type="project" value="TreeGrafter"/>
</dbReference>
<gene>
    <name evidence="3" type="primary">CYP9</name>
    <name evidence="3" type="ORF">LPMP_300030</name>
</gene>
<dbReference type="PANTHER" id="PTHR11071:SF561">
    <property type="entry name" value="PEPTIDYL-PROLYL CIS-TRANS ISOMERASE D-RELATED"/>
    <property type="match status" value="1"/>
</dbReference>
<dbReference type="VEuPathDB" id="TriTrypDB:LPAL13_300005300"/>
<dbReference type="SUPFAM" id="SSF50891">
    <property type="entry name" value="Cyclophilin-like"/>
    <property type="match status" value="1"/>
</dbReference>
<dbReference type="FunFam" id="2.40.100.10:FF:000056">
    <property type="entry name" value="Peptidyl-prolyl cis-trans isomerase"/>
    <property type="match status" value="1"/>
</dbReference>
<dbReference type="KEGG" id="lpan:LPMP_300030"/>
<evidence type="ECO:0000313" key="4">
    <source>
        <dbReference type="Proteomes" id="UP000063063"/>
    </source>
</evidence>
<dbReference type="PANTHER" id="PTHR11071">
    <property type="entry name" value="PEPTIDYL-PROLYL CIS-TRANS ISOMERASE"/>
    <property type="match status" value="1"/>
</dbReference>
<evidence type="ECO:0000313" key="3">
    <source>
        <dbReference type="EMBL" id="AIO00239.1"/>
    </source>
</evidence>
<dbReference type="PROSITE" id="PS50072">
    <property type="entry name" value="CSA_PPIASE_2"/>
    <property type="match status" value="1"/>
</dbReference>
<dbReference type="InterPro" id="IPR002130">
    <property type="entry name" value="Cyclophilin-type_PPIase_dom"/>
</dbReference>
<feature type="domain" description="PPIase cyclophilin-type" evidence="2">
    <location>
        <begin position="56"/>
        <end position="216"/>
    </location>
</feature>
<name>A0A088RW57_LEIPA</name>
<keyword evidence="1" id="KW-0697">Rotamase</keyword>
<dbReference type="EC" id="5.2.1.8" evidence="1"/>
<proteinExistence type="inferred from homology"/>
<dbReference type="EMBL" id="CP009399">
    <property type="protein sequence ID" value="AIO00239.1"/>
    <property type="molecule type" value="Genomic_DNA"/>
</dbReference>
<dbReference type="OrthoDB" id="408413at2759"/>
<dbReference type="RefSeq" id="XP_010701039.1">
    <property type="nucleotide sequence ID" value="XM_010702737.1"/>
</dbReference>
<comment type="catalytic activity">
    <reaction evidence="1">
        <text>[protein]-peptidylproline (omega=180) = [protein]-peptidylproline (omega=0)</text>
        <dbReference type="Rhea" id="RHEA:16237"/>
        <dbReference type="Rhea" id="RHEA-COMP:10747"/>
        <dbReference type="Rhea" id="RHEA-COMP:10748"/>
        <dbReference type="ChEBI" id="CHEBI:83833"/>
        <dbReference type="ChEBI" id="CHEBI:83834"/>
        <dbReference type="EC" id="5.2.1.8"/>
    </reaction>
</comment>
<dbReference type="Gene3D" id="2.40.100.10">
    <property type="entry name" value="Cyclophilin-like"/>
    <property type="match status" value="1"/>
</dbReference>
<dbReference type="eggNOG" id="KOG0865">
    <property type="taxonomic scope" value="Eukaryota"/>
</dbReference>
<evidence type="ECO:0000256" key="1">
    <source>
        <dbReference type="RuleBase" id="RU363019"/>
    </source>
</evidence>
<dbReference type="Pfam" id="PF00160">
    <property type="entry name" value="Pro_isomerase"/>
    <property type="match status" value="1"/>
</dbReference>
<dbReference type="InterPro" id="IPR029000">
    <property type="entry name" value="Cyclophilin-like_dom_sf"/>
</dbReference>